<sequence>MAKTAFLHPFARPAADEFVNIVRGEGAAVWDDDGNRYVDAMASLWYCQVGHGRLEIAEAVAAQMGALEAFHTFEMFTNDPAERLCAALAKRSPMPDTRVFLTDSGSGAVETALKLSRLYWAWQDQPERRVVIARQRAYHGVGYGGTTAQGLPANREGWGELLADVVHAEADDLAQVKELFAAYEGRVAAVITEPLQGAAGVYPPQPGYLEGLRALCDEHGALLIFDEVVSGFGRLGHWWGAQRYQVTPDLMCFAKGATSGYLPLGGVLTSEKVNAVLEADDTRMLRHGFTYSGHPTVCAAALANLAIIEDEGLLERAVRIGDRLGPALGALVDEGLASELRGTDGVWALGLGDGVAPAAVRDHMLAAGVIPRPIPAATVAFCPPLVIGDDDLDLIVDATRKALADLAEAQA</sequence>
<dbReference type="FunFam" id="3.40.640.10:FF:000004">
    <property type="entry name" value="Acetylornithine aminotransferase"/>
    <property type="match status" value="1"/>
</dbReference>
<keyword evidence="3 4" id="KW-0663">Pyridoxal phosphate</keyword>
<dbReference type="EMBL" id="JADJZA010000008">
    <property type="protein sequence ID" value="MBK9298204.1"/>
    <property type="molecule type" value="Genomic_DNA"/>
</dbReference>
<dbReference type="PANTHER" id="PTHR43094">
    <property type="entry name" value="AMINOTRANSFERASE"/>
    <property type="match status" value="1"/>
</dbReference>
<comment type="cofactor">
    <cofactor evidence="1">
        <name>pyridoxal 5'-phosphate</name>
        <dbReference type="ChEBI" id="CHEBI:597326"/>
    </cofactor>
</comment>
<organism evidence="5 6">
    <name type="scientific">Candidatus Neomicrothrix subdominans</name>
    <dbReference type="NCBI Taxonomy" id="2954438"/>
    <lineage>
        <taxon>Bacteria</taxon>
        <taxon>Bacillati</taxon>
        <taxon>Actinomycetota</taxon>
        <taxon>Acidimicrobiia</taxon>
        <taxon>Acidimicrobiales</taxon>
        <taxon>Microthrixaceae</taxon>
        <taxon>Candidatus Neomicrothrix</taxon>
    </lineage>
</organism>
<keyword evidence="5" id="KW-0032">Aminotransferase</keyword>
<protein>
    <submittedName>
        <fullName evidence="5">Aspartate aminotransferase family protein</fullName>
    </submittedName>
</protein>
<evidence type="ECO:0000313" key="6">
    <source>
        <dbReference type="Proteomes" id="UP000727993"/>
    </source>
</evidence>
<dbReference type="GO" id="GO:0008483">
    <property type="term" value="F:transaminase activity"/>
    <property type="evidence" value="ECO:0007669"/>
    <property type="project" value="UniProtKB-KW"/>
</dbReference>
<evidence type="ECO:0000256" key="2">
    <source>
        <dbReference type="ARBA" id="ARBA00008954"/>
    </source>
</evidence>
<dbReference type="PROSITE" id="PS00600">
    <property type="entry name" value="AA_TRANSFER_CLASS_3"/>
    <property type="match status" value="1"/>
</dbReference>
<dbReference type="InterPro" id="IPR049704">
    <property type="entry name" value="Aminotrans_3_PPA_site"/>
</dbReference>
<reference evidence="5 6" key="1">
    <citation type="submission" date="2020-10" db="EMBL/GenBank/DDBJ databases">
        <title>Connecting structure to function with the recovery of over 1000 high-quality activated sludge metagenome-assembled genomes encoding full-length rRNA genes using long-read sequencing.</title>
        <authorList>
            <person name="Singleton C.M."/>
            <person name="Petriglieri F."/>
            <person name="Kristensen J.M."/>
            <person name="Kirkegaard R.H."/>
            <person name="Michaelsen T.Y."/>
            <person name="Andersen M.H."/>
            <person name="Karst S.M."/>
            <person name="Dueholm M.S."/>
            <person name="Nielsen P.H."/>
            <person name="Albertsen M."/>
        </authorList>
    </citation>
    <scope>NUCLEOTIDE SEQUENCE [LARGE SCALE GENOMIC DNA]</scope>
    <source>
        <strain evidence="5">Lyne_18-Q3-R50-59_MAXAC.006</strain>
    </source>
</reference>
<evidence type="ECO:0000313" key="5">
    <source>
        <dbReference type="EMBL" id="MBK9298204.1"/>
    </source>
</evidence>
<comment type="similarity">
    <text evidence="2 4">Belongs to the class-III pyridoxal-phosphate-dependent aminotransferase family.</text>
</comment>
<evidence type="ECO:0000256" key="1">
    <source>
        <dbReference type="ARBA" id="ARBA00001933"/>
    </source>
</evidence>
<dbReference type="PANTHER" id="PTHR43094:SF1">
    <property type="entry name" value="AMINOTRANSFERASE CLASS-III"/>
    <property type="match status" value="1"/>
</dbReference>
<dbReference type="InterPro" id="IPR015424">
    <property type="entry name" value="PyrdxlP-dep_Trfase"/>
</dbReference>
<dbReference type="InterPro" id="IPR015422">
    <property type="entry name" value="PyrdxlP-dep_Trfase_small"/>
</dbReference>
<dbReference type="SUPFAM" id="SSF53383">
    <property type="entry name" value="PLP-dependent transferases"/>
    <property type="match status" value="1"/>
</dbReference>
<gene>
    <name evidence="5" type="ORF">IPN02_15480</name>
</gene>
<dbReference type="AlphaFoldDB" id="A0A936NFY0"/>
<accession>A0A936NFY0</accession>
<dbReference type="GO" id="GO:0005829">
    <property type="term" value="C:cytosol"/>
    <property type="evidence" value="ECO:0007669"/>
    <property type="project" value="TreeGrafter"/>
</dbReference>
<proteinExistence type="inferred from homology"/>
<dbReference type="InterPro" id="IPR015421">
    <property type="entry name" value="PyrdxlP-dep_Trfase_major"/>
</dbReference>
<dbReference type="PIRSF" id="PIRSF000521">
    <property type="entry name" value="Transaminase_4ab_Lys_Orn"/>
    <property type="match status" value="1"/>
</dbReference>
<dbReference type="Gene3D" id="3.40.640.10">
    <property type="entry name" value="Type I PLP-dependent aspartate aminotransferase-like (Major domain)"/>
    <property type="match status" value="1"/>
</dbReference>
<dbReference type="Gene3D" id="3.90.1150.10">
    <property type="entry name" value="Aspartate Aminotransferase, domain 1"/>
    <property type="match status" value="1"/>
</dbReference>
<evidence type="ECO:0000256" key="3">
    <source>
        <dbReference type="ARBA" id="ARBA00022898"/>
    </source>
</evidence>
<comment type="caution">
    <text evidence="5">The sequence shown here is derived from an EMBL/GenBank/DDBJ whole genome shotgun (WGS) entry which is preliminary data.</text>
</comment>
<dbReference type="InterPro" id="IPR005814">
    <property type="entry name" value="Aminotrans_3"/>
</dbReference>
<keyword evidence="5" id="KW-0808">Transferase</keyword>
<dbReference type="GO" id="GO:0030170">
    <property type="term" value="F:pyridoxal phosphate binding"/>
    <property type="evidence" value="ECO:0007669"/>
    <property type="project" value="InterPro"/>
</dbReference>
<name>A0A936NFY0_9ACTN</name>
<evidence type="ECO:0000256" key="4">
    <source>
        <dbReference type="RuleBase" id="RU003560"/>
    </source>
</evidence>
<dbReference type="Pfam" id="PF00202">
    <property type="entry name" value="Aminotran_3"/>
    <property type="match status" value="1"/>
</dbReference>
<dbReference type="CDD" id="cd00610">
    <property type="entry name" value="OAT_like"/>
    <property type="match status" value="1"/>
</dbReference>
<dbReference type="Proteomes" id="UP000727993">
    <property type="component" value="Unassembled WGS sequence"/>
</dbReference>